<dbReference type="InterPro" id="IPR023091">
    <property type="entry name" value="MetalPrtase_cat_dom_sf_prd"/>
</dbReference>
<feature type="binding site" evidence="7">
    <location>
        <position position="119"/>
    </location>
    <ligand>
        <name>Zn(2+)</name>
        <dbReference type="ChEBI" id="CHEBI:29105"/>
        <note>catalytic</note>
    </ligand>
</feature>
<comment type="cofactor">
    <cofactor evidence="7">
        <name>Zn(2+)</name>
        <dbReference type="ChEBI" id="CHEBI:29105"/>
    </cofactor>
    <text evidence="7">Binds 1 zinc ion.</text>
</comment>
<keyword evidence="2 7" id="KW-0540">Nuclease</keyword>
<keyword evidence="7" id="KW-0698">rRNA processing</keyword>
<dbReference type="SUPFAM" id="SSF55486">
    <property type="entry name" value="Metalloproteases ('zincins'), catalytic domain"/>
    <property type="match status" value="1"/>
</dbReference>
<feature type="binding site" evidence="7">
    <location>
        <position position="109"/>
    </location>
    <ligand>
        <name>Zn(2+)</name>
        <dbReference type="ChEBI" id="CHEBI:29105"/>
        <note>catalytic</note>
    </ligand>
</feature>
<evidence type="ECO:0000256" key="3">
    <source>
        <dbReference type="ARBA" id="ARBA00022723"/>
    </source>
</evidence>
<comment type="similarity">
    <text evidence="1 7">Belongs to the endoribonuclease YbeY family.</text>
</comment>
<evidence type="ECO:0000256" key="7">
    <source>
        <dbReference type="HAMAP-Rule" id="MF_00009"/>
    </source>
</evidence>
<dbReference type="Gene3D" id="3.40.390.30">
    <property type="entry name" value="Metalloproteases ('zincins'), catalytic domain"/>
    <property type="match status" value="1"/>
</dbReference>
<evidence type="ECO:0000256" key="5">
    <source>
        <dbReference type="ARBA" id="ARBA00022801"/>
    </source>
</evidence>
<keyword evidence="7" id="KW-0690">Ribosome biogenesis</keyword>
<proteinExistence type="inferred from homology"/>
<evidence type="ECO:0000256" key="6">
    <source>
        <dbReference type="ARBA" id="ARBA00022833"/>
    </source>
</evidence>
<accession>A0A0S7C209</accession>
<name>A0A0S7C209_9BACT</name>
<dbReference type="GO" id="GO:0006364">
    <property type="term" value="P:rRNA processing"/>
    <property type="evidence" value="ECO:0007669"/>
    <property type="project" value="UniProtKB-UniRule"/>
</dbReference>
<keyword evidence="6 7" id="KW-0862">Zinc</keyword>
<dbReference type="NCBIfam" id="TIGR00043">
    <property type="entry name" value="rRNA maturation RNase YbeY"/>
    <property type="match status" value="1"/>
</dbReference>
<dbReference type="RefSeq" id="WP_062042470.1">
    <property type="nucleotide sequence ID" value="NZ_DF968182.1"/>
</dbReference>
<reference evidence="8" key="1">
    <citation type="journal article" date="2015" name="Genome Announc.">
        <title>Draft Genome Sequence of Bacteroidales Strain TBC1, a Novel Isolate from a Methanogenic Wastewater Treatment System.</title>
        <authorList>
            <person name="Tourlousse D.M."/>
            <person name="Matsuura N."/>
            <person name="Sun L."/>
            <person name="Toyonaga M."/>
            <person name="Kuroda K."/>
            <person name="Ohashi A."/>
            <person name="Cruz R."/>
            <person name="Yamaguchi T."/>
            <person name="Sekiguchi Y."/>
        </authorList>
    </citation>
    <scope>NUCLEOTIDE SEQUENCE [LARGE SCALE GENOMIC DNA]</scope>
    <source>
        <strain evidence="8">TBC1</strain>
    </source>
</reference>
<keyword evidence="5 7" id="KW-0378">Hydrolase</keyword>
<dbReference type="Pfam" id="PF02130">
    <property type="entry name" value="YbeY"/>
    <property type="match status" value="1"/>
</dbReference>
<dbReference type="Proteomes" id="UP000053091">
    <property type="component" value="Unassembled WGS sequence"/>
</dbReference>
<sequence length="140" mass="16225">MAGRINFYREDVNYRLRGIRHTRAWMLNCISQQNRTAGEVSIIFCSDEFLYNMNVEYLHHDTLTDVITFDYSAGDTVSGDVFISIPRVKENATMYGKPFTEELNRVMIHGILHLCGYKDKTRKDAALMRSKEEECLALFA</sequence>
<dbReference type="AlphaFoldDB" id="A0A0S7C209"/>
<dbReference type="STRING" id="1678841.TBC1_112321"/>
<protein>
    <recommendedName>
        <fullName evidence="7">Endoribonuclease YbeY</fullName>
        <ecNumber evidence="7">3.1.-.-</ecNumber>
    </recommendedName>
</protein>
<dbReference type="InterPro" id="IPR002036">
    <property type="entry name" value="YbeY"/>
</dbReference>
<dbReference type="EC" id="3.1.-.-" evidence="7"/>
<evidence type="ECO:0000313" key="8">
    <source>
        <dbReference type="EMBL" id="GAP44158.1"/>
    </source>
</evidence>
<keyword evidence="4 7" id="KW-0255">Endonuclease</keyword>
<evidence type="ECO:0000256" key="1">
    <source>
        <dbReference type="ARBA" id="ARBA00010875"/>
    </source>
</evidence>
<comment type="subcellular location">
    <subcellularLocation>
        <location evidence="7">Cytoplasm</location>
    </subcellularLocation>
</comment>
<evidence type="ECO:0000256" key="4">
    <source>
        <dbReference type="ARBA" id="ARBA00022759"/>
    </source>
</evidence>
<dbReference type="PANTHER" id="PTHR46986:SF1">
    <property type="entry name" value="ENDORIBONUCLEASE YBEY, CHLOROPLASTIC"/>
    <property type="match status" value="1"/>
</dbReference>
<dbReference type="GO" id="GO:0004222">
    <property type="term" value="F:metalloendopeptidase activity"/>
    <property type="evidence" value="ECO:0007669"/>
    <property type="project" value="InterPro"/>
</dbReference>
<evidence type="ECO:0000313" key="9">
    <source>
        <dbReference type="Proteomes" id="UP000053091"/>
    </source>
</evidence>
<evidence type="ECO:0000256" key="2">
    <source>
        <dbReference type="ARBA" id="ARBA00022722"/>
    </source>
</evidence>
<comment type="function">
    <text evidence="7">Single strand-specific metallo-endoribonuclease involved in late-stage 70S ribosome quality control and in maturation of the 3' terminus of the 16S rRNA.</text>
</comment>
<dbReference type="GO" id="GO:0004521">
    <property type="term" value="F:RNA endonuclease activity"/>
    <property type="evidence" value="ECO:0007669"/>
    <property type="project" value="UniProtKB-UniRule"/>
</dbReference>
<keyword evidence="9" id="KW-1185">Reference proteome</keyword>
<dbReference type="OrthoDB" id="9811984at2"/>
<keyword evidence="3 7" id="KW-0479">Metal-binding</keyword>
<dbReference type="HAMAP" id="MF_00009">
    <property type="entry name" value="Endoribonucl_YbeY"/>
    <property type="match status" value="1"/>
</dbReference>
<dbReference type="GO" id="GO:0005737">
    <property type="term" value="C:cytoplasm"/>
    <property type="evidence" value="ECO:0007669"/>
    <property type="project" value="UniProtKB-SubCell"/>
</dbReference>
<dbReference type="PANTHER" id="PTHR46986">
    <property type="entry name" value="ENDORIBONUCLEASE YBEY, CHLOROPLASTIC"/>
    <property type="match status" value="1"/>
</dbReference>
<dbReference type="EMBL" id="DF968182">
    <property type="protein sequence ID" value="GAP44158.1"/>
    <property type="molecule type" value="Genomic_DNA"/>
</dbReference>
<dbReference type="PATRIC" id="fig|1678841.3.peg.2597"/>
<feature type="binding site" evidence="7">
    <location>
        <position position="113"/>
    </location>
    <ligand>
        <name>Zn(2+)</name>
        <dbReference type="ChEBI" id="CHEBI:29105"/>
        <note>catalytic</note>
    </ligand>
</feature>
<keyword evidence="7" id="KW-0963">Cytoplasm</keyword>
<organism evidence="8">
    <name type="scientific">Lentimicrobium saccharophilum</name>
    <dbReference type="NCBI Taxonomy" id="1678841"/>
    <lineage>
        <taxon>Bacteria</taxon>
        <taxon>Pseudomonadati</taxon>
        <taxon>Bacteroidota</taxon>
        <taxon>Bacteroidia</taxon>
        <taxon>Bacteroidales</taxon>
        <taxon>Lentimicrobiaceae</taxon>
        <taxon>Lentimicrobium</taxon>
    </lineage>
</organism>
<gene>
    <name evidence="7" type="primary">ybeY</name>
    <name evidence="8" type="ORF">TBC1_112321</name>
</gene>
<dbReference type="GO" id="GO:0008270">
    <property type="term" value="F:zinc ion binding"/>
    <property type="evidence" value="ECO:0007669"/>
    <property type="project" value="UniProtKB-UniRule"/>
</dbReference>